<dbReference type="STRING" id="121719.APZ00_15935"/>
<evidence type="ECO:0000256" key="2">
    <source>
        <dbReference type="SAM" id="Coils"/>
    </source>
</evidence>
<dbReference type="CDD" id="cd16406">
    <property type="entry name" value="ParB_N_like"/>
    <property type="match status" value="1"/>
</dbReference>
<dbReference type="Proteomes" id="UP000064921">
    <property type="component" value="Chromosome"/>
</dbReference>
<evidence type="ECO:0000313" key="5">
    <source>
        <dbReference type="EMBL" id="ALV28370.1"/>
    </source>
</evidence>
<feature type="coiled-coil region" evidence="2">
    <location>
        <begin position="311"/>
        <end position="338"/>
    </location>
</feature>
<feature type="compositionally biased region" description="Basic and acidic residues" evidence="3">
    <location>
        <begin position="386"/>
        <end position="398"/>
    </location>
</feature>
<dbReference type="KEGG" id="pphr:APZ00_15935"/>
<sequence>MATAVQKITLSPSRDIPFNKLILSQSNVRRIKAGVSIEELSQDIARRGLLQGLNVRPVVDADGVETGMFEIPAGGRRYRALELLVKAKRLTKTAPVPCIVREAGCNILAEDDSLAENIQRAPLHPLDQFRAFQNMRTKGMSEEEIAAAFFVSVNVVKQRLRLASVAPSLLDLYAEDGVTLEQLMAFTVNPDHARQEQVWDAIKDSWSKEPHQIRRMLTETTVRASDKRAQFVGVDAYEVAGGVVLNDLFQSDDGGWLQDVALLDQLTDDKLKAEAEAIAAEGWKWVDARVELPYGYGHGLRRLIGTTTPLTDEEQASFDALTAEYEALEAEYAEAEEYPHDVDERVGEIETALAAFEDRPVIYDPAEIAQAGVFISIDREGRLSVDRGYVRPEDEKPVTVDGEGDSEGADPDGASSSAPPVQRAVITVGGQPTEPDEEDDVIKPLPERLVAELTAHRTLALHDALANNPHVAMTALLHRLVMERYHYSAPGGCLEVGVRHHFFSSQGTDLKDSLSAKAIETRYEDWKADLPTDDDALWDWIAALDDASRMALLAHCVAYGVNALYEKPNPFSGNGISQHGLERRLAQADRLARATGLDMVETAGWRPTVENYLGRVTKPRILEAVREGAGERAASLIEHLKKGDMAKEAERLLADTGWLPEPLRLFEPEQAPDDADEQDDIETLPDFLAGDDEDEVHADNDTAHLIAAE</sequence>
<protein>
    <submittedName>
        <fullName evidence="5">DNA-binding protein</fullName>
    </submittedName>
</protein>
<keyword evidence="6" id="KW-1185">Reference proteome</keyword>
<dbReference type="InterPro" id="IPR036086">
    <property type="entry name" value="ParB/Sulfiredoxin_sf"/>
</dbReference>
<dbReference type="EMBL" id="CP013068">
    <property type="protein sequence ID" value="ALV28370.1"/>
    <property type="molecule type" value="Genomic_DNA"/>
</dbReference>
<dbReference type="SUPFAM" id="SSF109709">
    <property type="entry name" value="KorB DNA-binding domain-like"/>
    <property type="match status" value="1"/>
</dbReference>
<organism evidence="5 6">
    <name type="scientific">Pannonibacter phragmitetus</name>
    <dbReference type="NCBI Taxonomy" id="121719"/>
    <lineage>
        <taxon>Bacteria</taxon>
        <taxon>Pseudomonadati</taxon>
        <taxon>Pseudomonadota</taxon>
        <taxon>Alphaproteobacteria</taxon>
        <taxon>Hyphomicrobiales</taxon>
        <taxon>Stappiaceae</taxon>
        <taxon>Pannonibacter</taxon>
    </lineage>
</organism>
<dbReference type="GO" id="GO:0003677">
    <property type="term" value="F:DNA binding"/>
    <property type="evidence" value="ECO:0007669"/>
    <property type="project" value="UniProtKB-KW"/>
</dbReference>
<dbReference type="PANTHER" id="PTHR33375">
    <property type="entry name" value="CHROMOSOME-PARTITIONING PROTEIN PARB-RELATED"/>
    <property type="match status" value="1"/>
</dbReference>
<evidence type="ECO:0000313" key="6">
    <source>
        <dbReference type="Proteomes" id="UP000064921"/>
    </source>
</evidence>
<dbReference type="SMART" id="SM00470">
    <property type="entry name" value="ParB"/>
    <property type="match status" value="1"/>
</dbReference>
<dbReference type="RefSeq" id="WP_024899001.1">
    <property type="nucleotide sequence ID" value="NZ_CM011124.1"/>
</dbReference>
<accession>A0A0U3P6F7</accession>
<dbReference type="InterPro" id="IPR003115">
    <property type="entry name" value="ParB_N"/>
</dbReference>
<dbReference type="FunFam" id="1.10.10.2830:FF:000001">
    <property type="entry name" value="Chromosome partitioning protein ParB"/>
    <property type="match status" value="1"/>
</dbReference>
<proteinExistence type="inferred from homology"/>
<dbReference type="Gene3D" id="3.90.1530.30">
    <property type="match status" value="1"/>
</dbReference>
<evidence type="ECO:0000259" key="4">
    <source>
        <dbReference type="SMART" id="SM00470"/>
    </source>
</evidence>
<keyword evidence="2" id="KW-0175">Coiled coil</keyword>
<keyword evidence="5" id="KW-0238">DNA-binding</keyword>
<dbReference type="Pfam" id="PF02195">
    <property type="entry name" value="ParB_N"/>
    <property type="match status" value="1"/>
</dbReference>
<feature type="region of interest" description="Disordered" evidence="3">
    <location>
        <begin position="386"/>
        <end position="421"/>
    </location>
</feature>
<dbReference type="SUPFAM" id="SSF110849">
    <property type="entry name" value="ParB/Sulfiredoxin"/>
    <property type="match status" value="1"/>
</dbReference>
<comment type="similarity">
    <text evidence="1">Belongs to the ParB family.</text>
</comment>
<dbReference type="AlphaFoldDB" id="A0A0U3P6F7"/>
<dbReference type="Gene3D" id="1.10.10.2830">
    <property type="match status" value="1"/>
</dbReference>
<dbReference type="InterPro" id="IPR050336">
    <property type="entry name" value="Chromosome_partition/occlusion"/>
</dbReference>
<evidence type="ECO:0000256" key="1">
    <source>
        <dbReference type="ARBA" id="ARBA00006295"/>
    </source>
</evidence>
<reference evidence="5 6" key="1">
    <citation type="submission" date="2015-10" db="EMBL/GenBank/DDBJ databases">
        <title>The world's first case of liver abscess caused by Pannonibacter phragmitetus.</title>
        <authorList>
            <person name="Ming D."/>
            <person name="Wang M."/>
            <person name="Zhou Y."/>
            <person name="Jiang T."/>
            <person name="Hu S."/>
        </authorList>
    </citation>
    <scope>NUCLEOTIDE SEQUENCE [LARGE SCALE GENOMIC DNA]</scope>
    <source>
        <strain evidence="5 6">31801</strain>
    </source>
</reference>
<dbReference type="GO" id="GO:0007059">
    <property type="term" value="P:chromosome segregation"/>
    <property type="evidence" value="ECO:0007669"/>
    <property type="project" value="TreeGrafter"/>
</dbReference>
<evidence type="ECO:0000256" key="3">
    <source>
        <dbReference type="SAM" id="MobiDB-lite"/>
    </source>
</evidence>
<gene>
    <name evidence="5" type="ORF">APZ00_15935</name>
</gene>
<name>A0A0U3P6F7_9HYPH</name>
<dbReference type="FunFam" id="3.90.1530.30:FF:000002">
    <property type="entry name" value="Chromosome partitioning protein ParB"/>
    <property type="match status" value="1"/>
</dbReference>
<feature type="compositionally biased region" description="Acidic residues" evidence="3">
    <location>
        <begin position="670"/>
        <end position="696"/>
    </location>
</feature>
<dbReference type="GO" id="GO:0005694">
    <property type="term" value="C:chromosome"/>
    <property type="evidence" value="ECO:0007669"/>
    <property type="project" value="TreeGrafter"/>
</dbReference>
<dbReference type="PANTHER" id="PTHR33375:SF7">
    <property type="entry name" value="CHROMOSOME 2-PARTITIONING PROTEIN PARB-RELATED"/>
    <property type="match status" value="1"/>
</dbReference>
<feature type="domain" description="ParB-like N-terminal" evidence="4">
    <location>
        <begin position="14"/>
        <end position="118"/>
    </location>
</feature>
<feature type="region of interest" description="Disordered" evidence="3">
    <location>
        <begin position="669"/>
        <end position="696"/>
    </location>
</feature>